<organism evidence="1 2">
    <name type="scientific">Gossypium schwendimanii</name>
    <name type="common">Cotton</name>
    <dbReference type="NCBI Taxonomy" id="34291"/>
    <lineage>
        <taxon>Eukaryota</taxon>
        <taxon>Viridiplantae</taxon>
        <taxon>Streptophyta</taxon>
        <taxon>Embryophyta</taxon>
        <taxon>Tracheophyta</taxon>
        <taxon>Spermatophyta</taxon>
        <taxon>Magnoliopsida</taxon>
        <taxon>eudicotyledons</taxon>
        <taxon>Gunneridae</taxon>
        <taxon>Pentapetalae</taxon>
        <taxon>rosids</taxon>
        <taxon>malvids</taxon>
        <taxon>Malvales</taxon>
        <taxon>Malvaceae</taxon>
        <taxon>Malvoideae</taxon>
        <taxon>Gossypium</taxon>
    </lineage>
</organism>
<dbReference type="EMBL" id="JABFAF010000002">
    <property type="protein sequence ID" value="MBA0849718.1"/>
    <property type="molecule type" value="Genomic_DNA"/>
</dbReference>
<feature type="non-terminal residue" evidence="1">
    <location>
        <position position="137"/>
    </location>
</feature>
<gene>
    <name evidence="1" type="ORF">Goshw_019850</name>
</gene>
<sequence>MCCLVGCNGYAITVLFRGPHLFSRLVGCNALLRTYYIKPIFLKSAAFYSLPKAQFCFLITALDFICPVLPSQPESHLHPLPSNMTQKRPANLLFLKPPQLLLLHHSSANCFFFFFIRSLAASHPCPFSDNGVLIVRI</sequence>
<reference evidence="1 2" key="1">
    <citation type="journal article" date="2019" name="Genome Biol. Evol.">
        <title>Insights into the evolution of the New World diploid cottons (Gossypium, subgenus Houzingenia) based on genome sequencing.</title>
        <authorList>
            <person name="Grover C.E."/>
            <person name="Arick M.A. 2nd"/>
            <person name="Thrash A."/>
            <person name="Conover J.L."/>
            <person name="Sanders W.S."/>
            <person name="Peterson D.G."/>
            <person name="Frelichowski J.E."/>
            <person name="Scheffler J.A."/>
            <person name="Scheffler B.E."/>
            <person name="Wendel J.F."/>
        </authorList>
    </citation>
    <scope>NUCLEOTIDE SEQUENCE [LARGE SCALE GENOMIC DNA]</scope>
    <source>
        <strain evidence="1">1</strain>
        <tissue evidence="1">Leaf</tissue>
    </source>
</reference>
<comment type="caution">
    <text evidence="1">The sequence shown here is derived from an EMBL/GenBank/DDBJ whole genome shotgun (WGS) entry which is preliminary data.</text>
</comment>
<accession>A0A7J9KTF4</accession>
<name>A0A7J9KTF4_GOSSC</name>
<evidence type="ECO:0000313" key="1">
    <source>
        <dbReference type="EMBL" id="MBA0849718.1"/>
    </source>
</evidence>
<protein>
    <submittedName>
        <fullName evidence="1">Uncharacterized protein</fullName>
    </submittedName>
</protein>
<dbReference type="Proteomes" id="UP000593576">
    <property type="component" value="Unassembled WGS sequence"/>
</dbReference>
<proteinExistence type="predicted"/>
<evidence type="ECO:0000313" key="2">
    <source>
        <dbReference type="Proteomes" id="UP000593576"/>
    </source>
</evidence>
<dbReference type="AlphaFoldDB" id="A0A7J9KTF4"/>
<keyword evidence="2" id="KW-1185">Reference proteome</keyword>